<proteinExistence type="predicted"/>
<dbReference type="Proteomes" id="UP000305234">
    <property type="component" value="Unassembled WGS sequence"/>
</dbReference>
<sequence length="170" mass="20293">MRRISFHRPKQKVRNPERHIRALKVWAEEFRGYYPERDGEQYTNFKIWTLDRLIQGSSSKFEWQKEALDQLFIAANHMVNAKPNNEKGKSWVAVLLCYPNLFTSEVTVFFDETYYKRFRPDDGLLTGRSILEKYEISANFDYIEQGYKEDWGDEEESIEVEMWTIGEPSS</sequence>
<reference evidence="1 2" key="1">
    <citation type="submission" date="2019-04" db="EMBL/GenBank/DDBJ databases">
        <title>A reverse ecology approach based on a biological definition of microbial populations.</title>
        <authorList>
            <person name="Arevalo P."/>
            <person name="Vaninsberghe D."/>
            <person name="Elsherbini J."/>
            <person name="Gore J."/>
            <person name="Polz M."/>
        </authorList>
    </citation>
    <scope>NUCLEOTIDE SEQUENCE [LARGE SCALE GENOMIC DNA]</scope>
    <source>
        <strain evidence="1 2">10N.261.46.E4</strain>
    </source>
</reference>
<dbReference type="InterPro" id="IPR025075">
    <property type="entry name" value="DUF3916"/>
</dbReference>
<dbReference type="AlphaFoldDB" id="A0A2N7JGD2"/>
<organism evidence="1 2">
    <name type="scientific">Vibrio kanaloae</name>
    <dbReference type="NCBI Taxonomy" id="170673"/>
    <lineage>
        <taxon>Bacteria</taxon>
        <taxon>Pseudomonadati</taxon>
        <taxon>Pseudomonadota</taxon>
        <taxon>Gammaproteobacteria</taxon>
        <taxon>Vibrionales</taxon>
        <taxon>Vibrionaceae</taxon>
        <taxon>Vibrio</taxon>
    </lineage>
</organism>
<name>A0A2N7JGD2_9VIBR</name>
<protein>
    <submittedName>
        <fullName evidence="1">DUF3916 domain-containing protein</fullName>
    </submittedName>
</protein>
<dbReference type="EMBL" id="SYUW01000030">
    <property type="protein sequence ID" value="TKF25480.1"/>
    <property type="molecule type" value="Genomic_DNA"/>
</dbReference>
<gene>
    <name evidence="1" type="ORF">FCV52_11750</name>
</gene>
<accession>A0A2N7JGD2</accession>
<dbReference type="Pfam" id="PF13079">
    <property type="entry name" value="DUF3916"/>
    <property type="match status" value="1"/>
</dbReference>
<evidence type="ECO:0000313" key="1">
    <source>
        <dbReference type="EMBL" id="TKF25480.1"/>
    </source>
</evidence>
<comment type="caution">
    <text evidence="1">The sequence shown here is derived from an EMBL/GenBank/DDBJ whole genome shotgun (WGS) entry which is preliminary data.</text>
</comment>
<evidence type="ECO:0000313" key="2">
    <source>
        <dbReference type="Proteomes" id="UP000305234"/>
    </source>
</evidence>
<dbReference type="RefSeq" id="WP_102506205.1">
    <property type="nucleotide sequence ID" value="NZ_JBFRJO010000040.1"/>
</dbReference>